<dbReference type="PROSITE" id="PS00041">
    <property type="entry name" value="HTH_ARAC_FAMILY_1"/>
    <property type="match status" value="1"/>
</dbReference>
<dbReference type="PROSITE" id="PS01124">
    <property type="entry name" value="HTH_ARAC_FAMILY_2"/>
    <property type="match status" value="1"/>
</dbReference>
<dbReference type="OrthoDB" id="342399at2"/>
<proteinExistence type="predicted"/>
<dbReference type="Pfam" id="PF00072">
    <property type="entry name" value="Response_reg"/>
    <property type="match status" value="1"/>
</dbReference>
<comment type="subcellular location">
    <subcellularLocation>
        <location evidence="1">Cytoplasm</location>
    </subcellularLocation>
</comment>
<dbReference type="InterPro" id="IPR009057">
    <property type="entry name" value="Homeodomain-like_sf"/>
</dbReference>
<sequence>MYKVLIVDDEMLARVGIKSLISWEDHGFTVIGEAENGKQAYDFYMDNHIDIIITDIKMPVLNGIELIRKIRAQNDHIKFIVLSSFNDFEYVKEALKSGASDYLIKLEVQPKELLEQLKKIALTFKSEDALEAQLNKKQHTSIKEKSFLKEKFFRDLLYGWIRTNYEYEKRLSELDIDLPCGNVICLMFYTDSMKIYERYKEEEIHVLNYAILNLLNEIVSEYKYTFAMSTKTKQFIIIQYSEEGTEEEDTIKRAHQLANTIKAAIKQYLNLSICVSISQPVLTFNQITEAYKQLHAIHKYQISVNEEIMHYQDFCKMNQNIDIGGLDIDLQKLEDALRLYDDIEVEKELVHVRQTVEESASVSVEILKGYCSTIVYLLSSRKAKNASVWMTQQLKWIDKMVGKSDFLDWMTYIQKEWTKEQGDLSENSRVVTAAQRLLQANYATDITLESVANHLNLSPSYLSNLFKKETGEKFIDYLTRIRISQSKIHLRVQDYKIYEVGQMVGYDNEYYFSRVFKKHTGLSPRQYRSKQRV</sequence>
<dbReference type="Gene3D" id="3.40.50.2300">
    <property type="match status" value="1"/>
</dbReference>
<organism evidence="11 12">
    <name type="scientific">Halolactibacillus alkaliphilus</name>
    <dbReference type="NCBI Taxonomy" id="442899"/>
    <lineage>
        <taxon>Bacteria</taxon>
        <taxon>Bacillati</taxon>
        <taxon>Bacillota</taxon>
        <taxon>Bacilli</taxon>
        <taxon>Bacillales</taxon>
        <taxon>Bacillaceae</taxon>
        <taxon>Halolactibacillus</taxon>
    </lineage>
</organism>
<evidence type="ECO:0000256" key="4">
    <source>
        <dbReference type="ARBA" id="ARBA00023012"/>
    </source>
</evidence>
<dbReference type="EMBL" id="BJYE01000008">
    <property type="protein sequence ID" value="GEN56464.1"/>
    <property type="molecule type" value="Genomic_DNA"/>
</dbReference>
<keyword evidence="2" id="KW-0963">Cytoplasm</keyword>
<dbReference type="PANTHER" id="PTHR42713:SF3">
    <property type="entry name" value="TRANSCRIPTIONAL REGULATORY PROTEIN HPTR"/>
    <property type="match status" value="1"/>
</dbReference>
<keyword evidence="5" id="KW-0805">Transcription regulation</keyword>
<evidence type="ECO:0000256" key="7">
    <source>
        <dbReference type="ARBA" id="ARBA00023163"/>
    </source>
</evidence>
<dbReference type="Pfam" id="PF12833">
    <property type="entry name" value="HTH_18"/>
    <property type="match status" value="1"/>
</dbReference>
<evidence type="ECO:0000256" key="3">
    <source>
        <dbReference type="ARBA" id="ARBA00022553"/>
    </source>
</evidence>
<keyword evidence="7" id="KW-0804">Transcription</keyword>
<dbReference type="InterPro" id="IPR011006">
    <property type="entry name" value="CheY-like_superfamily"/>
</dbReference>
<keyword evidence="12" id="KW-1185">Reference proteome</keyword>
<comment type="caution">
    <text evidence="11">The sequence shown here is derived from an EMBL/GenBank/DDBJ whole genome shotgun (WGS) entry which is preliminary data.</text>
</comment>
<dbReference type="InterPro" id="IPR020449">
    <property type="entry name" value="Tscrpt_reg_AraC-type_HTH"/>
</dbReference>
<dbReference type="Gene3D" id="1.10.10.60">
    <property type="entry name" value="Homeodomain-like"/>
    <property type="match status" value="2"/>
</dbReference>
<evidence type="ECO:0008006" key="13">
    <source>
        <dbReference type="Google" id="ProtNLM"/>
    </source>
</evidence>
<keyword evidence="4" id="KW-0902">Two-component regulatory system</keyword>
<dbReference type="GO" id="GO:0000160">
    <property type="term" value="P:phosphorelay signal transduction system"/>
    <property type="evidence" value="ECO:0007669"/>
    <property type="project" value="UniProtKB-KW"/>
</dbReference>
<dbReference type="CDD" id="cd17536">
    <property type="entry name" value="REC_YesN-like"/>
    <property type="match status" value="1"/>
</dbReference>
<reference evidence="11 12" key="1">
    <citation type="submission" date="2019-07" db="EMBL/GenBank/DDBJ databases">
        <title>Whole genome shotgun sequence of Halolactibacillus alkaliphilus NBRC 103919.</title>
        <authorList>
            <person name="Hosoyama A."/>
            <person name="Uohara A."/>
            <person name="Ohji S."/>
            <person name="Ichikawa N."/>
        </authorList>
    </citation>
    <scope>NUCLEOTIDE SEQUENCE [LARGE SCALE GENOMIC DNA]</scope>
    <source>
        <strain evidence="11 12">NBRC 103919</strain>
    </source>
</reference>
<dbReference type="GO" id="GO:0003700">
    <property type="term" value="F:DNA-binding transcription factor activity"/>
    <property type="evidence" value="ECO:0007669"/>
    <property type="project" value="InterPro"/>
</dbReference>
<dbReference type="InterPro" id="IPR018062">
    <property type="entry name" value="HTH_AraC-typ_CS"/>
</dbReference>
<dbReference type="GO" id="GO:0043565">
    <property type="term" value="F:sequence-specific DNA binding"/>
    <property type="evidence" value="ECO:0007669"/>
    <property type="project" value="InterPro"/>
</dbReference>
<evidence type="ECO:0000313" key="12">
    <source>
        <dbReference type="Proteomes" id="UP000321400"/>
    </source>
</evidence>
<dbReference type="AlphaFoldDB" id="A0A511X0J2"/>
<dbReference type="SMART" id="SM00448">
    <property type="entry name" value="REC"/>
    <property type="match status" value="1"/>
</dbReference>
<evidence type="ECO:0000256" key="6">
    <source>
        <dbReference type="ARBA" id="ARBA00023125"/>
    </source>
</evidence>
<evidence type="ECO:0000256" key="8">
    <source>
        <dbReference type="PROSITE-ProRule" id="PRU00169"/>
    </source>
</evidence>
<dbReference type="PROSITE" id="PS50110">
    <property type="entry name" value="RESPONSE_REGULATORY"/>
    <property type="match status" value="1"/>
</dbReference>
<keyword evidence="3 8" id="KW-0597">Phosphoprotein</keyword>
<dbReference type="SUPFAM" id="SSF46689">
    <property type="entry name" value="Homeodomain-like"/>
    <property type="match status" value="2"/>
</dbReference>
<evidence type="ECO:0000259" key="9">
    <source>
        <dbReference type="PROSITE" id="PS01124"/>
    </source>
</evidence>
<dbReference type="Proteomes" id="UP000321400">
    <property type="component" value="Unassembled WGS sequence"/>
</dbReference>
<protein>
    <recommendedName>
        <fullName evidence="13">DNA-binding response regulator</fullName>
    </recommendedName>
</protein>
<dbReference type="GO" id="GO:0005737">
    <property type="term" value="C:cytoplasm"/>
    <property type="evidence" value="ECO:0007669"/>
    <property type="project" value="UniProtKB-SubCell"/>
</dbReference>
<accession>A0A511X0J2</accession>
<gene>
    <name evidence="11" type="ORF">HAL01_09280</name>
</gene>
<feature type="modified residue" description="4-aspartylphosphate" evidence="8">
    <location>
        <position position="55"/>
    </location>
</feature>
<dbReference type="PRINTS" id="PR00032">
    <property type="entry name" value="HTHARAC"/>
</dbReference>
<feature type="domain" description="HTH araC/xylS-type" evidence="9">
    <location>
        <begin position="432"/>
        <end position="530"/>
    </location>
</feature>
<evidence type="ECO:0000256" key="5">
    <source>
        <dbReference type="ARBA" id="ARBA00023015"/>
    </source>
</evidence>
<name>A0A511X0J2_9BACI</name>
<dbReference type="InterPro" id="IPR001789">
    <property type="entry name" value="Sig_transdc_resp-reg_receiver"/>
</dbReference>
<evidence type="ECO:0000256" key="2">
    <source>
        <dbReference type="ARBA" id="ARBA00022490"/>
    </source>
</evidence>
<dbReference type="PANTHER" id="PTHR42713">
    <property type="entry name" value="HISTIDINE KINASE-RELATED"/>
    <property type="match status" value="1"/>
</dbReference>
<evidence type="ECO:0000313" key="11">
    <source>
        <dbReference type="EMBL" id="GEN56464.1"/>
    </source>
</evidence>
<feature type="domain" description="Response regulatory" evidence="10">
    <location>
        <begin position="3"/>
        <end position="120"/>
    </location>
</feature>
<evidence type="ECO:0000256" key="1">
    <source>
        <dbReference type="ARBA" id="ARBA00004496"/>
    </source>
</evidence>
<keyword evidence="6" id="KW-0238">DNA-binding</keyword>
<evidence type="ECO:0000259" key="10">
    <source>
        <dbReference type="PROSITE" id="PS50110"/>
    </source>
</evidence>
<dbReference type="RefSeq" id="WP_089799023.1">
    <property type="nucleotide sequence ID" value="NZ_BJYE01000008.1"/>
</dbReference>
<dbReference type="STRING" id="442899.SAMN05720591_10166"/>
<dbReference type="SMART" id="SM00342">
    <property type="entry name" value="HTH_ARAC"/>
    <property type="match status" value="1"/>
</dbReference>
<dbReference type="SUPFAM" id="SSF52172">
    <property type="entry name" value="CheY-like"/>
    <property type="match status" value="1"/>
</dbReference>
<dbReference type="InterPro" id="IPR051552">
    <property type="entry name" value="HptR"/>
</dbReference>
<dbReference type="InterPro" id="IPR018060">
    <property type="entry name" value="HTH_AraC"/>
</dbReference>